<proteinExistence type="predicted"/>
<organism evidence="2 3">
    <name type="scientific">Aurantiacibacter gilvus</name>
    <dbReference type="NCBI Taxonomy" id="3139141"/>
    <lineage>
        <taxon>Bacteria</taxon>
        <taxon>Pseudomonadati</taxon>
        <taxon>Pseudomonadota</taxon>
        <taxon>Alphaproteobacteria</taxon>
        <taxon>Sphingomonadales</taxon>
        <taxon>Erythrobacteraceae</taxon>
        <taxon>Aurantiacibacter</taxon>
    </lineage>
</organism>
<feature type="chain" id="PRO_5045884957" description="DUF541 domain-containing protein" evidence="1">
    <location>
        <begin position="24"/>
        <end position="236"/>
    </location>
</feature>
<keyword evidence="1" id="KW-0732">Signal</keyword>
<dbReference type="EMBL" id="JBBYHV010000002">
    <property type="protein sequence ID" value="MEL1251572.1"/>
    <property type="molecule type" value="Genomic_DNA"/>
</dbReference>
<dbReference type="Proteomes" id="UP001497045">
    <property type="component" value="Unassembled WGS sequence"/>
</dbReference>
<gene>
    <name evidence="2" type="ORF">AAEO60_12925</name>
</gene>
<sequence>MIRRSILAATAAVTAFTAIPAAAQVVVTASRQDRSATNAYFTASGPAAIGVTRRADYFVTPLFVSSDSRDPDLRSEELFGMLADTIARAEQAGITLVAGQYTLEPVTAANMRELRIMGGNRPDTSRVQIYARIPLTSDEARVRDTSQRIAAFVADIPAQGRSFIDVGTTALAIDDPEQYRADVVRHVAEESTRYAGMFGNGYGVEIRGLEGDLYWQQASETEVFLYIEHNFVVRPR</sequence>
<protein>
    <recommendedName>
        <fullName evidence="4">DUF541 domain-containing protein</fullName>
    </recommendedName>
</protein>
<evidence type="ECO:0008006" key="4">
    <source>
        <dbReference type="Google" id="ProtNLM"/>
    </source>
</evidence>
<evidence type="ECO:0000313" key="2">
    <source>
        <dbReference type="EMBL" id="MEL1251572.1"/>
    </source>
</evidence>
<keyword evidence="3" id="KW-1185">Reference proteome</keyword>
<name>A0ABU9IIQ2_9SPHN</name>
<accession>A0ABU9IIQ2</accession>
<dbReference type="RefSeq" id="WP_341674122.1">
    <property type="nucleotide sequence ID" value="NZ_JBBYHV010000002.1"/>
</dbReference>
<comment type="caution">
    <text evidence="2">The sequence shown here is derived from an EMBL/GenBank/DDBJ whole genome shotgun (WGS) entry which is preliminary data.</text>
</comment>
<reference evidence="2 3" key="1">
    <citation type="submission" date="2024-04" db="EMBL/GenBank/DDBJ databases">
        <title>Aurantiacibacter sp. DGU6 16S ribosomal RNA gene Genome sequencing and assembly.</title>
        <authorList>
            <person name="Park S."/>
        </authorList>
    </citation>
    <scope>NUCLEOTIDE SEQUENCE [LARGE SCALE GENOMIC DNA]</scope>
    <source>
        <strain evidence="2 3">DGU6</strain>
    </source>
</reference>
<feature type="signal peptide" evidence="1">
    <location>
        <begin position="1"/>
        <end position="23"/>
    </location>
</feature>
<evidence type="ECO:0000256" key="1">
    <source>
        <dbReference type="SAM" id="SignalP"/>
    </source>
</evidence>
<evidence type="ECO:0000313" key="3">
    <source>
        <dbReference type="Proteomes" id="UP001497045"/>
    </source>
</evidence>